<comment type="caution">
    <text evidence="1">The sequence shown here is derived from an EMBL/GenBank/DDBJ whole genome shotgun (WGS) entry which is preliminary data.</text>
</comment>
<reference evidence="1 2" key="2">
    <citation type="journal article" date="2022" name="Mol. Ecol. Resour.">
        <title>The genomes of chicory, endive, great burdock and yacon provide insights into Asteraceae paleo-polyploidization history and plant inulin production.</title>
        <authorList>
            <person name="Fan W."/>
            <person name="Wang S."/>
            <person name="Wang H."/>
            <person name="Wang A."/>
            <person name="Jiang F."/>
            <person name="Liu H."/>
            <person name="Zhao H."/>
            <person name="Xu D."/>
            <person name="Zhang Y."/>
        </authorList>
    </citation>
    <scope>NUCLEOTIDE SEQUENCE [LARGE SCALE GENOMIC DNA]</scope>
    <source>
        <strain evidence="2">cv. Niubang</strain>
    </source>
</reference>
<gene>
    <name evidence="1" type="ORF">L6452_35288</name>
</gene>
<dbReference type="EMBL" id="CM042059">
    <property type="protein sequence ID" value="KAI3680517.1"/>
    <property type="molecule type" value="Genomic_DNA"/>
</dbReference>
<evidence type="ECO:0000313" key="2">
    <source>
        <dbReference type="Proteomes" id="UP001055879"/>
    </source>
</evidence>
<accession>A0ACB8Y5A0</accession>
<name>A0ACB8Y5A0_ARCLA</name>
<proteinExistence type="predicted"/>
<reference evidence="2" key="1">
    <citation type="journal article" date="2022" name="Mol. Ecol. Resour.">
        <title>The genomes of chicory, endive, great burdock and yacon provide insights into Asteraceae palaeo-polyploidization history and plant inulin production.</title>
        <authorList>
            <person name="Fan W."/>
            <person name="Wang S."/>
            <person name="Wang H."/>
            <person name="Wang A."/>
            <person name="Jiang F."/>
            <person name="Liu H."/>
            <person name="Zhao H."/>
            <person name="Xu D."/>
            <person name="Zhang Y."/>
        </authorList>
    </citation>
    <scope>NUCLEOTIDE SEQUENCE [LARGE SCALE GENOMIC DNA]</scope>
    <source>
        <strain evidence="2">cv. Niubang</strain>
    </source>
</reference>
<evidence type="ECO:0000313" key="1">
    <source>
        <dbReference type="EMBL" id="KAI3680517.1"/>
    </source>
</evidence>
<sequence>MGFDLAPKALLHPLLFTHQPFPIFIYSQNILLYSIKYLHFTKEKSPTYEYKLNQKTPKSHHPDLLFFNQSGAILSSLHNEGGTMATRAINHSPAWSIR</sequence>
<dbReference type="Proteomes" id="UP001055879">
    <property type="component" value="Linkage Group LG13"/>
</dbReference>
<protein>
    <submittedName>
        <fullName evidence="1">Uncharacterized protein</fullName>
    </submittedName>
</protein>
<organism evidence="1 2">
    <name type="scientific">Arctium lappa</name>
    <name type="common">Greater burdock</name>
    <name type="synonym">Lappa major</name>
    <dbReference type="NCBI Taxonomy" id="4217"/>
    <lineage>
        <taxon>Eukaryota</taxon>
        <taxon>Viridiplantae</taxon>
        <taxon>Streptophyta</taxon>
        <taxon>Embryophyta</taxon>
        <taxon>Tracheophyta</taxon>
        <taxon>Spermatophyta</taxon>
        <taxon>Magnoliopsida</taxon>
        <taxon>eudicotyledons</taxon>
        <taxon>Gunneridae</taxon>
        <taxon>Pentapetalae</taxon>
        <taxon>asterids</taxon>
        <taxon>campanulids</taxon>
        <taxon>Asterales</taxon>
        <taxon>Asteraceae</taxon>
        <taxon>Carduoideae</taxon>
        <taxon>Cardueae</taxon>
        <taxon>Arctiinae</taxon>
        <taxon>Arctium</taxon>
    </lineage>
</organism>
<keyword evidence="2" id="KW-1185">Reference proteome</keyword>